<keyword evidence="4" id="KW-1185">Reference proteome</keyword>
<dbReference type="PANTHER" id="PTHR30590">
    <property type="entry name" value="INNER MEMBRANE PROTEIN"/>
    <property type="match status" value="1"/>
</dbReference>
<evidence type="ECO:0000256" key="1">
    <source>
        <dbReference type="SAM" id="Phobius"/>
    </source>
</evidence>
<evidence type="ECO:0000259" key="2">
    <source>
        <dbReference type="Pfam" id="PF04235"/>
    </source>
</evidence>
<dbReference type="Proteomes" id="UP001220395">
    <property type="component" value="Chromosome"/>
</dbReference>
<feature type="transmembrane region" description="Helical" evidence="1">
    <location>
        <begin position="157"/>
        <end position="178"/>
    </location>
</feature>
<name>A0ABY7THN9_9SPHN</name>
<accession>A0ABY7THN9</accession>
<feature type="transmembrane region" description="Helical" evidence="1">
    <location>
        <begin position="365"/>
        <end position="382"/>
    </location>
</feature>
<gene>
    <name evidence="3" type="ORF">PQ455_13980</name>
</gene>
<dbReference type="InterPro" id="IPR007349">
    <property type="entry name" value="DUF418"/>
</dbReference>
<dbReference type="InterPro" id="IPR052529">
    <property type="entry name" value="Bact_Transport_Assoc"/>
</dbReference>
<dbReference type="RefSeq" id="WP_273686707.1">
    <property type="nucleotide sequence ID" value="NZ_CP117411.1"/>
</dbReference>
<keyword evidence="1" id="KW-0812">Transmembrane</keyword>
<evidence type="ECO:0000313" key="4">
    <source>
        <dbReference type="Proteomes" id="UP001220395"/>
    </source>
</evidence>
<feature type="transmembrane region" description="Helical" evidence="1">
    <location>
        <begin position="117"/>
        <end position="150"/>
    </location>
</feature>
<feature type="transmembrane region" description="Helical" evidence="1">
    <location>
        <begin position="261"/>
        <end position="279"/>
    </location>
</feature>
<organism evidence="3 4">
    <name type="scientific">Sphingomonas naphthae</name>
    <dbReference type="NCBI Taxonomy" id="1813468"/>
    <lineage>
        <taxon>Bacteria</taxon>
        <taxon>Pseudomonadati</taxon>
        <taxon>Pseudomonadota</taxon>
        <taxon>Alphaproteobacteria</taxon>
        <taxon>Sphingomonadales</taxon>
        <taxon>Sphingomonadaceae</taxon>
        <taxon>Sphingomonas</taxon>
    </lineage>
</organism>
<keyword evidence="1" id="KW-0472">Membrane</keyword>
<feature type="transmembrane region" description="Helical" evidence="1">
    <location>
        <begin position="330"/>
        <end position="353"/>
    </location>
</feature>
<evidence type="ECO:0000313" key="3">
    <source>
        <dbReference type="EMBL" id="WCT72736.1"/>
    </source>
</evidence>
<dbReference type="Pfam" id="PF04235">
    <property type="entry name" value="DUF418"/>
    <property type="match status" value="1"/>
</dbReference>
<dbReference type="EMBL" id="CP117411">
    <property type="protein sequence ID" value="WCT72736.1"/>
    <property type="molecule type" value="Genomic_DNA"/>
</dbReference>
<feature type="domain" description="DUF418" evidence="2">
    <location>
        <begin position="277"/>
        <end position="434"/>
    </location>
</feature>
<proteinExistence type="predicted"/>
<dbReference type="PANTHER" id="PTHR30590:SF2">
    <property type="entry name" value="INNER MEMBRANE PROTEIN"/>
    <property type="match status" value="1"/>
</dbReference>
<reference evidence="3 4" key="1">
    <citation type="submission" date="2023-02" db="EMBL/GenBank/DDBJ databases">
        <title>Genome sequence of Sphingomonas naphthae.</title>
        <authorList>
            <person name="Kim S."/>
            <person name="Heo J."/>
            <person name="Kwon S.-W."/>
        </authorList>
    </citation>
    <scope>NUCLEOTIDE SEQUENCE [LARGE SCALE GENOMIC DNA]</scope>
    <source>
        <strain evidence="3 4">KACC 18716</strain>
    </source>
</reference>
<keyword evidence="1" id="KW-1133">Transmembrane helix</keyword>
<sequence length="444" mass="49370">MTTDAALSAEAERKGRAAEPDGAPRIAILDILRGIAILGILFMNVNDMAQSFSGPDIRHLGWSVADQIAWWTRQILADGTARALLEMLFGAGMVILTERIAGIARGKVLRRYYWRNIVLWAFGMIHIFVLMWPGDILHTYGVAALVAFWFRRLRPRWLIVIGLIGATMQLGAASYFGIYQPTRQRAEVATLTAKRDAGQSLTPAETKTLKKAAENAAKRAKNKAEHKAEVAAEDKARSSTSANWFRAQVDKSIERLGFGELFAIWEATGTMLIGAALFKMGILQGARSRGFYLRLTLIAYAIGLPMRAWGAWEITRFNDMPRLDWAWQEYARLAATLGHIGLVNLLATTIVGARLLRPFVAAGRTALSIYVAQTLICLWLLFPPFALGLYGQLTWMPMMLASVAIDALLLWGANVYLRHYAIAPVEWAWRSIVEGRKLALRRAA</sequence>
<feature type="transmembrane region" description="Helical" evidence="1">
    <location>
        <begin position="291"/>
        <end position="310"/>
    </location>
</feature>
<protein>
    <submittedName>
        <fullName evidence="3">DUF418 domain-containing protein</fullName>
    </submittedName>
</protein>
<feature type="transmembrane region" description="Helical" evidence="1">
    <location>
        <begin position="394"/>
        <end position="417"/>
    </location>
</feature>